<dbReference type="InterPro" id="IPR003741">
    <property type="entry name" value="LUD_dom"/>
</dbReference>
<comment type="caution">
    <text evidence="2">The sequence shown here is derived from an EMBL/GenBank/DDBJ whole genome shotgun (WGS) entry which is preliminary data.</text>
</comment>
<evidence type="ECO:0000313" key="2">
    <source>
        <dbReference type="EMBL" id="EMA44902.1"/>
    </source>
</evidence>
<dbReference type="STRING" id="1227455.C449_09604"/>
<reference evidence="2 3" key="1">
    <citation type="journal article" date="2014" name="PLoS Genet.">
        <title>Phylogenetically driven sequencing of extremely halophilic archaea reveals strategies for static and dynamic osmo-response.</title>
        <authorList>
            <person name="Becker E.A."/>
            <person name="Seitzer P.M."/>
            <person name="Tritt A."/>
            <person name="Larsen D."/>
            <person name="Krusor M."/>
            <person name="Yao A.I."/>
            <person name="Wu D."/>
            <person name="Madern D."/>
            <person name="Eisen J.A."/>
            <person name="Darling A.E."/>
            <person name="Facciotti M.T."/>
        </authorList>
    </citation>
    <scope>NUCLEOTIDE SEQUENCE [LARGE SCALE GENOMIC DNA]</scope>
    <source>
        <strain evidence="2 3">DSM 5350</strain>
    </source>
</reference>
<keyword evidence="3" id="KW-1185">Reference proteome</keyword>
<dbReference type="PANTHER" id="PTHR43682">
    <property type="entry name" value="LACTATE UTILIZATION PROTEIN C"/>
    <property type="match status" value="1"/>
</dbReference>
<dbReference type="InParanoid" id="M0MGN9"/>
<dbReference type="Pfam" id="PF02589">
    <property type="entry name" value="LUD_dom"/>
    <property type="match status" value="1"/>
</dbReference>
<dbReference type="Gene3D" id="3.40.50.10420">
    <property type="entry name" value="NagB/RpiA/CoA transferase-like"/>
    <property type="match status" value="1"/>
</dbReference>
<proteinExistence type="predicted"/>
<evidence type="ECO:0000313" key="3">
    <source>
        <dbReference type="Proteomes" id="UP000011669"/>
    </source>
</evidence>
<name>M0MGN9_9EURY</name>
<dbReference type="Proteomes" id="UP000011669">
    <property type="component" value="Unassembled WGS sequence"/>
</dbReference>
<organism evidence="2 3">
    <name type="scientific">Halococcus saccharolyticus DSM 5350</name>
    <dbReference type="NCBI Taxonomy" id="1227455"/>
    <lineage>
        <taxon>Archaea</taxon>
        <taxon>Methanobacteriati</taxon>
        <taxon>Methanobacteriota</taxon>
        <taxon>Stenosarchaea group</taxon>
        <taxon>Halobacteria</taxon>
        <taxon>Halobacteriales</taxon>
        <taxon>Halococcaceae</taxon>
        <taxon>Halococcus</taxon>
    </lineage>
</organism>
<dbReference type="PANTHER" id="PTHR43682:SF1">
    <property type="entry name" value="LACTATE UTILIZATION PROTEIN C"/>
    <property type="match status" value="1"/>
</dbReference>
<dbReference type="EMBL" id="AOMD01000021">
    <property type="protein sequence ID" value="EMA44902.1"/>
    <property type="molecule type" value="Genomic_DNA"/>
</dbReference>
<evidence type="ECO:0000259" key="1">
    <source>
        <dbReference type="Pfam" id="PF02589"/>
    </source>
</evidence>
<dbReference type="SUPFAM" id="SSF100950">
    <property type="entry name" value="NagB/RpiA/CoA transferase-like"/>
    <property type="match status" value="1"/>
</dbReference>
<feature type="domain" description="LUD" evidence="1">
    <location>
        <begin position="64"/>
        <end position="166"/>
    </location>
</feature>
<dbReference type="PATRIC" id="fig|1227455.4.peg.1968"/>
<sequence length="168" mass="17222">MATETVATFESSLDDLGVEMTRTDPAGFDDALAAIIDEPAIGVPLRIDGVSLDGVPVTVDPTPAQLESARTGVTPVGTAVATYGTLAIESSAAGDEPVSLFPERHVAVVREEDVVWGLDEAFTRLDEGFEAGRDSVVFATGASATADMGAMVEGVHGPAAVHVVVIEA</sequence>
<dbReference type="InterPro" id="IPR037171">
    <property type="entry name" value="NagB/RpiA_transferase-like"/>
</dbReference>
<dbReference type="InterPro" id="IPR024185">
    <property type="entry name" value="FTHF_cligase-like_sf"/>
</dbReference>
<dbReference type="AlphaFoldDB" id="M0MGN9"/>
<protein>
    <recommendedName>
        <fullName evidence="1">LUD domain-containing protein</fullName>
    </recommendedName>
</protein>
<gene>
    <name evidence="2" type="ORF">C449_09604</name>
</gene>
<dbReference type="OrthoDB" id="199019at2157"/>
<dbReference type="RefSeq" id="WP_006077773.1">
    <property type="nucleotide sequence ID" value="NZ_AOMD01000021.1"/>
</dbReference>
<accession>M0MGN9</accession>